<evidence type="ECO:0000256" key="1">
    <source>
        <dbReference type="ARBA" id="ARBA00007613"/>
    </source>
</evidence>
<dbReference type="AlphaFoldDB" id="A0A7V2ZKZ2"/>
<dbReference type="InterPro" id="IPR010131">
    <property type="entry name" value="MdtP/NodT-like"/>
</dbReference>
<gene>
    <name evidence="2" type="ORF">ENS31_10470</name>
</gene>
<dbReference type="PANTHER" id="PTHR30203">
    <property type="entry name" value="OUTER MEMBRANE CATION EFFLUX PROTEIN"/>
    <property type="match status" value="1"/>
</dbReference>
<dbReference type="InterPro" id="IPR003423">
    <property type="entry name" value="OMP_efflux"/>
</dbReference>
<sequence>MNKFRILIIGLIFFISNSYPQKASLQDLIDIALQLSPELKMYEAKTRASENRIQQNTNLPDPMLSFGVMDLPVPSLSFNRDMMTQKVVGLSQEFPFPGMLSAKEDVNRKEVEIVKQEYNDKRNEIIKDLTQSYYELIYIRNEIELTEKSRQLMKQILDVVRSMYSVADASQQNVFRVELELTKMSEMIAALKSEEAEQLSAINSLLLRDPATEIETDSLPQFSFARLNVDDLISKAEANRPYLRGIQIAEEKEKLNQSVAEYDFYPMFRLSAQYAFREDLQPDGMPQDNMISVMLDISLPLNYGGKVSAMVEETKSMQEMYREQYSASVQMLKREFGMAVAKLNSLKNRIELVEQGSLIQAKENFNSALASYQVGEIDFMNVIEAQNNLYTIEKNLYRLKTDYLKQIAELEFLTGMKIE</sequence>
<reference evidence="2" key="1">
    <citation type="journal article" date="2020" name="mSystems">
        <title>Genome- and Community-Level Interaction Insights into Carbon Utilization and Element Cycling Functions of Hydrothermarchaeota in Hydrothermal Sediment.</title>
        <authorList>
            <person name="Zhou Z."/>
            <person name="Liu Y."/>
            <person name="Xu W."/>
            <person name="Pan J."/>
            <person name="Luo Z.H."/>
            <person name="Li M."/>
        </authorList>
    </citation>
    <scope>NUCLEOTIDE SEQUENCE [LARGE SCALE GENOMIC DNA]</scope>
    <source>
        <strain evidence="2">SpSt-479</strain>
    </source>
</reference>
<dbReference type="EMBL" id="DSUJ01000008">
    <property type="protein sequence ID" value="HFI91931.1"/>
    <property type="molecule type" value="Genomic_DNA"/>
</dbReference>
<evidence type="ECO:0000313" key="2">
    <source>
        <dbReference type="EMBL" id="HFI91931.1"/>
    </source>
</evidence>
<protein>
    <submittedName>
        <fullName evidence="2">TolC family protein</fullName>
    </submittedName>
</protein>
<dbReference type="GO" id="GO:0015562">
    <property type="term" value="F:efflux transmembrane transporter activity"/>
    <property type="evidence" value="ECO:0007669"/>
    <property type="project" value="InterPro"/>
</dbReference>
<dbReference type="PANTHER" id="PTHR30203:SF24">
    <property type="entry name" value="BLR4935 PROTEIN"/>
    <property type="match status" value="1"/>
</dbReference>
<accession>A0A7V2ZKZ2</accession>
<proteinExistence type="inferred from homology"/>
<comment type="similarity">
    <text evidence="1">Belongs to the outer membrane factor (OMF) (TC 1.B.17) family.</text>
</comment>
<dbReference type="SUPFAM" id="SSF56954">
    <property type="entry name" value="Outer membrane efflux proteins (OEP)"/>
    <property type="match status" value="1"/>
</dbReference>
<organism evidence="2">
    <name type="scientific">Ignavibacterium album</name>
    <dbReference type="NCBI Taxonomy" id="591197"/>
    <lineage>
        <taxon>Bacteria</taxon>
        <taxon>Pseudomonadati</taxon>
        <taxon>Ignavibacteriota</taxon>
        <taxon>Ignavibacteria</taxon>
        <taxon>Ignavibacteriales</taxon>
        <taxon>Ignavibacteriaceae</taxon>
        <taxon>Ignavibacterium</taxon>
    </lineage>
</organism>
<comment type="caution">
    <text evidence="2">The sequence shown here is derived from an EMBL/GenBank/DDBJ whole genome shotgun (WGS) entry which is preliminary data.</text>
</comment>
<dbReference type="Gene3D" id="1.20.1600.10">
    <property type="entry name" value="Outer membrane efflux proteins (OEP)"/>
    <property type="match status" value="1"/>
</dbReference>
<dbReference type="Pfam" id="PF02321">
    <property type="entry name" value="OEP"/>
    <property type="match status" value="1"/>
</dbReference>
<name>A0A7V2ZKZ2_9BACT</name>